<dbReference type="OrthoDB" id="7419171at2759"/>
<dbReference type="Gene3D" id="3.15.10.30">
    <property type="entry name" value="Haemolymph juvenile hormone binding protein"/>
    <property type="match status" value="1"/>
</dbReference>
<dbReference type="AlphaFoldDB" id="A0A9N9SVR2"/>
<dbReference type="EMBL" id="OU898277">
    <property type="protein sequence ID" value="CAG9830414.1"/>
    <property type="molecule type" value="Genomic_DNA"/>
</dbReference>
<evidence type="ECO:0000313" key="5">
    <source>
        <dbReference type="EMBL" id="CAG9830414.1"/>
    </source>
</evidence>
<accession>A0A9N9SVR2</accession>
<dbReference type="FunFam" id="3.15.10.30:FF:000001">
    <property type="entry name" value="Takeout-like protein 1"/>
    <property type="match status" value="1"/>
</dbReference>
<feature type="signal peptide" evidence="4">
    <location>
        <begin position="1"/>
        <end position="16"/>
    </location>
</feature>
<keyword evidence="2" id="KW-0090">Biological rhythms</keyword>
<comment type="similarity">
    <text evidence="3">Belongs to the TO family.</text>
</comment>
<name>A0A9N9SVR2_DIABA</name>
<reference evidence="5" key="1">
    <citation type="submission" date="2022-01" db="EMBL/GenBank/DDBJ databases">
        <authorList>
            <person name="King R."/>
        </authorList>
    </citation>
    <scope>NUCLEOTIDE SEQUENCE</scope>
</reference>
<dbReference type="InterPro" id="IPR010562">
    <property type="entry name" value="Haemolymph_juvenile_hormone-bd"/>
</dbReference>
<gene>
    <name evidence="5" type="ORF">DIABBA_LOCUS4118</name>
</gene>
<evidence type="ECO:0000313" key="6">
    <source>
        <dbReference type="Proteomes" id="UP001153709"/>
    </source>
</evidence>
<proteinExistence type="inferred from homology"/>
<protein>
    <submittedName>
        <fullName evidence="5">Uncharacterized protein</fullName>
    </submittedName>
</protein>
<organism evidence="5 6">
    <name type="scientific">Diabrotica balteata</name>
    <name type="common">Banded cucumber beetle</name>
    <dbReference type="NCBI Taxonomy" id="107213"/>
    <lineage>
        <taxon>Eukaryota</taxon>
        <taxon>Metazoa</taxon>
        <taxon>Ecdysozoa</taxon>
        <taxon>Arthropoda</taxon>
        <taxon>Hexapoda</taxon>
        <taxon>Insecta</taxon>
        <taxon>Pterygota</taxon>
        <taxon>Neoptera</taxon>
        <taxon>Endopterygota</taxon>
        <taxon>Coleoptera</taxon>
        <taxon>Polyphaga</taxon>
        <taxon>Cucujiformia</taxon>
        <taxon>Chrysomeloidea</taxon>
        <taxon>Chrysomelidae</taxon>
        <taxon>Galerucinae</taxon>
        <taxon>Diabroticina</taxon>
        <taxon>Diabroticites</taxon>
        <taxon>Diabrotica</taxon>
    </lineage>
</organism>
<dbReference type="SMART" id="SM00700">
    <property type="entry name" value="JHBP"/>
    <property type="match status" value="1"/>
</dbReference>
<dbReference type="GO" id="GO:0007623">
    <property type="term" value="P:circadian rhythm"/>
    <property type="evidence" value="ECO:0007669"/>
    <property type="project" value="UniProtKB-ARBA"/>
</dbReference>
<dbReference type="Proteomes" id="UP001153709">
    <property type="component" value="Chromosome 2"/>
</dbReference>
<evidence type="ECO:0000256" key="2">
    <source>
        <dbReference type="ARBA" id="ARBA00023108"/>
    </source>
</evidence>
<keyword evidence="6" id="KW-1185">Reference proteome</keyword>
<sequence length="243" mass="28143">MRRCFMFLLVALIVESKKHLPSFVEPCNRNDPKLGECLARNIKNLQPRLAKGIPELYIPEFDPLLIEKAELEPDSHIKVSMRNIKLYHVDNFTLVDLKYDMKKMHLDLNLEWDSLGIDTDMTMKGKILILQFDSDGHGVGNITNIKASGSLDLDRVHRKGVEYLTIKKIDLKIIIGKYVAVFDGLFGDNIELRERSNQILNDNYKLLIEEFTPVIEEIVKTVVYERHENLFKRIPLDVLLPDK</sequence>
<evidence type="ECO:0000256" key="3">
    <source>
        <dbReference type="ARBA" id="ARBA00060902"/>
    </source>
</evidence>
<feature type="chain" id="PRO_5040219163" evidence="4">
    <location>
        <begin position="17"/>
        <end position="243"/>
    </location>
</feature>
<evidence type="ECO:0000256" key="1">
    <source>
        <dbReference type="ARBA" id="ARBA00022729"/>
    </source>
</evidence>
<dbReference type="Pfam" id="PF06585">
    <property type="entry name" value="JHBP"/>
    <property type="match status" value="1"/>
</dbReference>
<dbReference type="PANTHER" id="PTHR11008:SF14">
    <property type="entry name" value="CIRCADIAN CLOCK-CONTROLLED PROTEIN-LIKE PROTEIN"/>
    <property type="match status" value="1"/>
</dbReference>
<dbReference type="InterPro" id="IPR038606">
    <property type="entry name" value="To_sf"/>
</dbReference>
<keyword evidence="1 4" id="KW-0732">Signal</keyword>
<dbReference type="PANTHER" id="PTHR11008">
    <property type="entry name" value="PROTEIN TAKEOUT-LIKE PROTEIN"/>
    <property type="match status" value="1"/>
</dbReference>
<evidence type="ECO:0000256" key="4">
    <source>
        <dbReference type="SAM" id="SignalP"/>
    </source>
</evidence>
<dbReference type="GO" id="GO:0005615">
    <property type="term" value="C:extracellular space"/>
    <property type="evidence" value="ECO:0007669"/>
    <property type="project" value="TreeGrafter"/>
</dbReference>